<gene>
    <name evidence="1" type="ORF">FGO68_gene4722</name>
</gene>
<sequence>MADDAPFHHTGNPRLHIKLTDAEKAPTDFSTISLMKPTDDNTKNYNKVNIQEQLGELLKTPKEAFNYCEKHQRNQSVQLIEVSNVHGVVMIAFDKVIVLIRPEHLATLFSFKRDAERQIIPSKSISDLKPTIINCGGLVKYIQIYEDVDKGVSNIVSIQVENKIFFFNSSMILSQVNLKQGQIVPLDSLQNFSECFINQGQYIRQLSFHRNAEMSKLLYTQIIYRGTHNNK</sequence>
<reference evidence="1" key="1">
    <citation type="submission" date="2019-06" db="EMBL/GenBank/DDBJ databases">
        <authorList>
            <person name="Zheng W."/>
        </authorList>
    </citation>
    <scope>NUCLEOTIDE SEQUENCE</scope>
    <source>
        <strain evidence="1">QDHG01</strain>
    </source>
</reference>
<name>A0A8J8SXK4_HALGN</name>
<organism evidence="1 2">
    <name type="scientific">Halteria grandinella</name>
    <dbReference type="NCBI Taxonomy" id="5974"/>
    <lineage>
        <taxon>Eukaryota</taxon>
        <taxon>Sar</taxon>
        <taxon>Alveolata</taxon>
        <taxon>Ciliophora</taxon>
        <taxon>Intramacronucleata</taxon>
        <taxon>Spirotrichea</taxon>
        <taxon>Stichotrichia</taxon>
        <taxon>Sporadotrichida</taxon>
        <taxon>Halteriidae</taxon>
        <taxon>Halteria</taxon>
    </lineage>
</organism>
<dbReference type="Proteomes" id="UP000785679">
    <property type="component" value="Unassembled WGS sequence"/>
</dbReference>
<protein>
    <submittedName>
        <fullName evidence="1">Uncharacterized protein</fullName>
    </submittedName>
</protein>
<comment type="caution">
    <text evidence="1">The sequence shown here is derived from an EMBL/GenBank/DDBJ whole genome shotgun (WGS) entry which is preliminary data.</text>
</comment>
<dbReference type="AlphaFoldDB" id="A0A8J8SXK4"/>
<dbReference type="EMBL" id="RRYP01016860">
    <property type="protein sequence ID" value="TNV74552.1"/>
    <property type="molecule type" value="Genomic_DNA"/>
</dbReference>
<proteinExistence type="predicted"/>
<evidence type="ECO:0000313" key="1">
    <source>
        <dbReference type="EMBL" id="TNV74552.1"/>
    </source>
</evidence>
<accession>A0A8J8SXK4</accession>
<keyword evidence="2" id="KW-1185">Reference proteome</keyword>
<evidence type="ECO:0000313" key="2">
    <source>
        <dbReference type="Proteomes" id="UP000785679"/>
    </source>
</evidence>